<dbReference type="Proteomes" id="UP000054018">
    <property type="component" value="Unassembled WGS sequence"/>
</dbReference>
<accession>A0A0C9YMJ1</accession>
<dbReference type="OrthoDB" id="10486482at2759"/>
<evidence type="ECO:0000313" key="1">
    <source>
        <dbReference type="EMBL" id="KIK15134.1"/>
    </source>
</evidence>
<dbReference type="AlphaFoldDB" id="A0A0C9YMJ1"/>
<proteinExistence type="predicted"/>
<reference evidence="2" key="2">
    <citation type="submission" date="2015-01" db="EMBL/GenBank/DDBJ databases">
        <title>Evolutionary Origins and Diversification of the Mycorrhizal Mutualists.</title>
        <authorList>
            <consortium name="DOE Joint Genome Institute"/>
            <consortium name="Mycorrhizal Genomics Consortium"/>
            <person name="Kohler A."/>
            <person name="Kuo A."/>
            <person name="Nagy L.G."/>
            <person name="Floudas D."/>
            <person name="Copeland A."/>
            <person name="Barry K.W."/>
            <person name="Cichocki N."/>
            <person name="Veneault-Fourrey C."/>
            <person name="LaButti K."/>
            <person name="Lindquist E.A."/>
            <person name="Lipzen A."/>
            <person name="Lundell T."/>
            <person name="Morin E."/>
            <person name="Murat C."/>
            <person name="Riley R."/>
            <person name="Ohm R."/>
            <person name="Sun H."/>
            <person name="Tunlid A."/>
            <person name="Henrissat B."/>
            <person name="Grigoriev I.V."/>
            <person name="Hibbett D.S."/>
            <person name="Martin F."/>
        </authorList>
    </citation>
    <scope>NUCLEOTIDE SEQUENCE [LARGE SCALE GENOMIC DNA]</scope>
    <source>
        <strain evidence="2">441</strain>
    </source>
</reference>
<name>A0A0C9YMJ1_9AGAM</name>
<keyword evidence="2" id="KW-1185">Reference proteome</keyword>
<evidence type="ECO:0000313" key="2">
    <source>
        <dbReference type="Proteomes" id="UP000054018"/>
    </source>
</evidence>
<evidence type="ECO:0008006" key="3">
    <source>
        <dbReference type="Google" id="ProtNLM"/>
    </source>
</evidence>
<reference evidence="1 2" key="1">
    <citation type="submission" date="2014-04" db="EMBL/GenBank/DDBJ databases">
        <authorList>
            <consortium name="DOE Joint Genome Institute"/>
            <person name="Kuo A."/>
            <person name="Kohler A."/>
            <person name="Costa M.D."/>
            <person name="Nagy L.G."/>
            <person name="Floudas D."/>
            <person name="Copeland A."/>
            <person name="Barry K.W."/>
            <person name="Cichocki N."/>
            <person name="Veneault-Fourrey C."/>
            <person name="LaButti K."/>
            <person name="Lindquist E.A."/>
            <person name="Lipzen A."/>
            <person name="Lundell T."/>
            <person name="Morin E."/>
            <person name="Murat C."/>
            <person name="Sun H."/>
            <person name="Tunlid A."/>
            <person name="Henrissat B."/>
            <person name="Grigoriev I.V."/>
            <person name="Hibbett D.S."/>
            <person name="Martin F."/>
            <person name="Nordberg H.P."/>
            <person name="Cantor M.N."/>
            <person name="Hua S.X."/>
        </authorList>
    </citation>
    <scope>NUCLEOTIDE SEQUENCE [LARGE SCALE GENOMIC DNA]</scope>
    <source>
        <strain evidence="1 2">441</strain>
    </source>
</reference>
<organism evidence="1 2">
    <name type="scientific">Pisolithus microcarpus 441</name>
    <dbReference type="NCBI Taxonomy" id="765257"/>
    <lineage>
        <taxon>Eukaryota</taxon>
        <taxon>Fungi</taxon>
        <taxon>Dikarya</taxon>
        <taxon>Basidiomycota</taxon>
        <taxon>Agaricomycotina</taxon>
        <taxon>Agaricomycetes</taxon>
        <taxon>Agaricomycetidae</taxon>
        <taxon>Boletales</taxon>
        <taxon>Sclerodermatineae</taxon>
        <taxon>Pisolithaceae</taxon>
        <taxon>Pisolithus</taxon>
    </lineage>
</organism>
<dbReference type="HOGENOM" id="CLU_099132_0_0_1"/>
<dbReference type="EMBL" id="KN833905">
    <property type="protein sequence ID" value="KIK15134.1"/>
    <property type="molecule type" value="Genomic_DNA"/>
</dbReference>
<gene>
    <name evidence="1" type="ORF">PISMIDRAFT_115746</name>
</gene>
<protein>
    <recommendedName>
        <fullName evidence="3">C2H2-type domain-containing protein</fullName>
    </recommendedName>
</protein>
<sequence>MPKAKRKLCRSQKISHCPDCGKRFASETRVLQHMNQPSNTCSSWMDHFSSYLHRNTSTTTWNGTETHHPTELQHQAGANCNRDLGEDIADYGLASDGFGLRAVEDTASHTVSEHQGCTPIPVINSHPNMPSIYPGGTTFMDWFFDDQYATLWQQNLYYPFASAGDWQLVSWLLRSRLSMATIDDFLSLQLVRLAILLFGYFLLNATHPRSSNFPSPFDLQRSYTFAQRCYHPVPAGNHTHSSLRF</sequence>